<organism evidence="3 4">
    <name type="scientific">Solibacillus kalamii</name>
    <dbReference type="NCBI Taxonomy" id="1748298"/>
    <lineage>
        <taxon>Bacteria</taxon>
        <taxon>Bacillati</taxon>
        <taxon>Bacillota</taxon>
        <taxon>Bacilli</taxon>
        <taxon>Bacillales</taxon>
        <taxon>Caryophanaceae</taxon>
        <taxon>Solibacillus</taxon>
    </lineage>
</organism>
<protein>
    <recommendedName>
        <fullName evidence="5">Endolytic transglycosylase MltG</fullName>
    </recommendedName>
</protein>
<reference evidence="3 4" key="1">
    <citation type="journal article" date="2017" name="Int. J. Syst. Evol. Microbiol.">
        <title>Solibacillus kalamii sp. nov., isolated from a high-efficiency particulate arrestance filter system used in the International Space Station.</title>
        <authorList>
            <person name="Checinska Sielaff A."/>
            <person name="Kumar R.M."/>
            <person name="Pal D."/>
            <person name="Mayilraj S."/>
            <person name="Venkateswaran K."/>
        </authorList>
    </citation>
    <scope>NUCLEOTIDE SEQUENCE [LARGE SCALE GENOMIC DNA]</scope>
    <source>
        <strain evidence="3 4">ISSFR-015</strain>
    </source>
</reference>
<evidence type="ECO:0000313" key="3">
    <source>
        <dbReference type="EMBL" id="OUZ39964.1"/>
    </source>
</evidence>
<comment type="caution">
    <text evidence="3">The sequence shown here is derived from an EMBL/GenBank/DDBJ whole genome shotgun (WGS) entry which is preliminary data.</text>
</comment>
<dbReference type="Gene3D" id="3.30.1490.480">
    <property type="entry name" value="Endolytic murein transglycosylase"/>
    <property type="match status" value="1"/>
</dbReference>
<keyword evidence="1" id="KW-0175">Coiled coil</keyword>
<proteinExistence type="predicted"/>
<evidence type="ECO:0008006" key="5">
    <source>
        <dbReference type="Google" id="ProtNLM"/>
    </source>
</evidence>
<dbReference type="PROSITE" id="PS51257">
    <property type="entry name" value="PROKAR_LIPOPROTEIN"/>
    <property type="match status" value="1"/>
</dbReference>
<evidence type="ECO:0000313" key="4">
    <source>
        <dbReference type="Proteomes" id="UP000196594"/>
    </source>
</evidence>
<evidence type="ECO:0000256" key="1">
    <source>
        <dbReference type="SAM" id="Coils"/>
    </source>
</evidence>
<dbReference type="EMBL" id="NHNT01000002">
    <property type="protein sequence ID" value="OUZ39964.1"/>
    <property type="molecule type" value="Genomic_DNA"/>
</dbReference>
<dbReference type="RefSeq" id="WP_087616097.1">
    <property type="nucleotide sequence ID" value="NZ_JAFBEY010000001.1"/>
</dbReference>
<evidence type="ECO:0000256" key="2">
    <source>
        <dbReference type="SAM" id="MobiDB-lite"/>
    </source>
</evidence>
<keyword evidence="4" id="KW-1185">Reference proteome</keyword>
<dbReference type="Proteomes" id="UP000196594">
    <property type="component" value="Unassembled WGS sequence"/>
</dbReference>
<feature type="coiled-coil region" evidence="1">
    <location>
        <begin position="27"/>
        <end position="54"/>
    </location>
</feature>
<sequence length="162" mass="17923">MKSSLRAFGIGLFVAGACMALFDRLPSDSNEKEIAAYEKQVKDYEKQIAELSKQLEEQNPVSANPSKVDKQMNSATDENTSATKIETDSDVVEATIYIYENVSIYTIGQQAEDLGIVANGRELELYLSKPEFARSIQKGAFDLRSDMTIEEIAQVLTGQPTE</sequence>
<gene>
    <name evidence="3" type="ORF">CBM15_05490</name>
</gene>
<name>A0ABX3ZJP8_9BACL</name>
<feature type="region of interest" description="Disordered" evidence="2">
    <location>
        <begin position="55"/>
        <end position="81"/>
    </location>
</feature>
<accession>A0ABX3ZJP8</accession>
<feature type="compositionally biased region" description="Polar residues" evidence="2">
    <location>
        <begin position="57"/>
        <end position="81"/>
    </location>
</feature>